<protein>
    <submittedName>
        <fullName evidence="2">DUF4397 domain-containing protein</fullName>
    </submittedName>
</protein>
<dbReference type="RefSeq" id="WP_301418905.1">
    <property type="nucleotide sequence ID" value="NZ_CP098023.1"/>
</dbReference>
<dbReference type="InterPro" id="IPR025510">
    <property type="entry name" value="DUF4397"/>
</dbReference>
<keyword evidence="3" id="KW-1185">Reference proteome</keyword>
<accession>A0ABY9EF26</accession>
<name>A0ABY9EF26_9GAMM</name>
<gene>
    <name evidence="2" type="ORF">M8T91_09005</name>
</gene>
<organism evidence="2 3">
    <name type="scientific">Microbulbifer spongiae</name>
    <dbReference type="NCBI Taxonomy" id="2944933"/>
    <lineage>
        <taxon>Bacteria</taxon>
        <taxon>Pseudomonadati</taxon>
        <taxon>Pseudomonadota</taxon>
        <taxon>Gammaproteobacteria</taxon>
        <taxon>Cellvibrionales</taxon>
        <taxon>Microbulbiferaceae</taxon>
        <taxon>Microbulbifer</taxon>
    </lineage>
</organism>
<feature type="domain" description="DUF4397" evidence="1">
    <location>
        <begin position="265"/>
        <end position="377"/>
    </location>
</feature>
<reference evidence="2 3" key="1">
    <citation type="submission" date="2022-05" db="EMBL/GenBank/DDBJ databases">
        <title>Microbulbifer sp. nov., isolated from sponge.</title>
        <authorList>
            <person name="Gao L."/>
        </authorList>
    </citation>
    <scope>NUCLEOTIDE SEQUENCE [LARGE SCALE GENOMIC DNA]</scope>
    <source>
        <strain evidence="2 3">MI-G</strain>
    </source>
</reference>
<dbReference type="Pfam" id="PF14344">
    <property type="entry name" value="DUF4397"/>
    <property type="match status" value="3"/>
</dbReference>
<feature type="domain" description="DUF4397" evidence="1">
    <location>
        <begin position="47"/>
        <end position="170"/>
    </location>
</feature>
<dbReference type="EMBL" id="CP098023">
    <property type="protein sequence ID" value="WKD51540.1"/>
    <property type="molecule type" value="Genomic_DNA"/>
</dbReference>
<dbReference type="PROSITE" id="PS51257">
    <property type="entry name" value="PROKAR_LIPOPROTEIN"/>
    <property type="match status" value="1"/>
</dbReference>
<dbReference type="Proteomes" id="UP001321520">
    <property type="component" value="Chromosome"/>
</dbReference>
<evidence type="ECO:0000313" key="3">
    <source>
        <dbReference type="Proteomes" id="UP001321520"/>
    </source>
</evidence>
<proteinExistence type="predicted"/>
<sequence>MRASIHSTRIITLLFVPIMLLIISGCSNDDDDSLTLLPPPTPDNATALIRVTHASPDAPPVNLYVDGELFQGDVDYSTSTGLTEVPAGDLQVEVRGILPDGTELSVIGPVTLTLEDDTLTDVIAYDKLLDGNEINIKSKVIGSEISDIGSGNIRLNLLHIAPKVGNVDIYIGAPGQPLGQITPIDIGFGDNSAPLLVAAGEYQVRITPNGDSTVVYDSGTLSLAEGTDLLVAAIENTTGIGANPVNLLAIDAEGAGILYDTGVGAEVRMVHNSLDTPKVDVLVNGIEVIDALSYPENSTYNSLAAPAGNYDITVAADSDNTVAPIQLEELSLQQGTSYTAVAIGSLVDETLEALLTVDDRRTVATEARLRVIHGSYEIAKNIPVDIYLTESIDLGNSEPVIEDLAYGTATSQLPIPEGVYVVTVTAANDDTVIAFQTGPLDLNAGKNYTVIARDPSASETGAPLIAVTLLGE</sequence>
<evidence type="ECO:0000259" key="1">
    <source>
        <dbReference type="Pfam" id="PF14344"/>
    </source>
</evidence>
<feature type="domain" description="DUF4397" evidence="1">
    <location>
        <begin position="383"/>
        <end position="456"/>
    </location>
</feature>
<evidence type="ECO:0000313" key="2">
    <source>
        <dbReference type="EMBL" id="WKD51540.1"/>
    </source>
</evidence>